<dbReference type="AlphaFoldDB" id="A0A7R9M1N8"/>
<feature type="non-terminal residue" evidence="2">
    <location>
        <position position="52"/>
    </location>
</feature>
<evidence type="ECO:0000313" key="3">
    <source>
        <dbReference type="Proteomes" id="UP000759131"/>
    </source>
</evidence>
<evidence type="ECO:0000313" key="2">
    <source>
        <dbReference type="EMBL" id="CAD7651797.1"/>
    </source>
</evidence>
<feature type="region of interest" description="Disordered" evidence="1">
    <location>
        <begin position="30"/>
        <end position="52"/>
    </location>
</feature>
<organism evidence="2">
    <name type="scientific">Medioppia subpectinata</name>
    <dbReference type="NCBI Taxonomy" id="1979941"/>
    <lineage>
        <taxon>Eukaryota</taxon>
        <taxon>Metazoa</taxon>
        <taxon>Ecdysozoa</taxon>
        <taxon>Arthropoda</taxon>
        <taxon>Chelicerata</taxon>
        <taxon>Arachnida</taxon>
        <taxon>Acari</taxon>
        <taxon>Acariformes</taxon>
        <taxon>Sarcoptiformes</taxon>
        <taxon>Oribatida</taxon>
        <taxon>Brachypylina</taxon>
        <taxon>Oppioidea</taxon>
        <taxon>Oppiidae</taxon>
        <taxon>Medioppia</taxon>
    </lineage>
</organism>
<dbReference type="InterPro" id="IPR027417">
    <property type="entry name" value="P-loop_NTPase"/>
</dbReference>
<protein>
    <recommendedName>
        <fullName evidence="4">Adenylate kinase</fullName>
    </recommendedName>
</protein>
<evidence type="ECO:0000256" key="1">
    <source>
        <dbReference type="SAM" id="MobiDB-lite"/>
    </source>
</evidence>
<dbReference type="Gene3D" id="3.40.50.300">
    <property type="entry name" value="P-loop containing nucleotide triphosphate hydrolases"/>
    <property type="match status" value="1"/>
</dbReference>
<dbReference type="EMBL" id="CAJPIZ010059864">
    <property type="protein sequence ID" value="CAG2123589.1"/>
    <property type="molecule type" value="Genomic_DNA"/>
</dbReference>
<reference evidence="2" key="1">
    <citation type="submission" date="2020-11" db="EMBL/GenBank/DDBJ databases">
        <authorList>
            <person name="Tran Van P."/>
        </authorList>
    </citation>
    <scope>NUCLEOTIDE SEQUENCE</scope>
</reference>
<sequence>MVASAQPKDQSSMVWRASHAYQRQQSGINAIFMGPPGAGKGTQSQNVKRDFG</sequence>
<dbReference type="EMBL" id="OC914439">
    <property type="protein sequence ID" value="CAD7651797.1"/>
    <property type="molecule type" value="Genomic_DNA"/>
</dbReference>
<evidence type="ECO:0008006" key="4">
    <source>
        <dbReference type="Google" id="ProtNLM"/>
    </source>
</evidence>
<proteinExistence type="predicted"/>
<keyword evidence="3" id="KW-1185">Reference proteome</keyword>
<accession>A0A7R9M1N8</accession>
<name>A0A7R9M1N8_9ACAR</name>
<dbReference type="Proteomes" id="UP000759131">
    <property type="component" value="Unassembled WGS sequence"/>
</dbReference>
<gene>
    <name evidence="2" type="ORF">OSB1V03_LOCUS23534</name>
</gene>